<sequence length="129" mass="13901">MSTTHHTLGATVIPRGMIWVDEFDWHAVEKSLEYSTTGALLIDMGERLAGRTITLQGQEEAGWITRATLLALRAQAAIPGQSFALTLADGQTFTVQFSGSNPIEAAPVARPELPTGSHPYVATVRLIEV</sequence>
<proteinExistence type="predicted"/>
<protein>
    <submittedName>
        <fullName evidence="1">Uncharacterized protein</fullName>
    </submittedName>
</protein>
<name>A0AAU7LWD2_9BURK</name>
<dbReference type="EMBL" id="CP157675">
    <property type="protein sequence ID" value="XBP71951.1"/>
    <property type="molecule type" value="Genomic_DNA"/>
</dbReference>
<organism evidence="1">
    <name type="scientific">Polaromonas hydrogenivorans</name>
    <dbReference type="NCBI Taxonomy" id="335476"/>
    <lineage>
        <taxon>Bacteria</taxon>
        <taxon>Pseudomonadati</taxon>
        <taxon>Pseudomonadota</taxon>
        <taxon>Betaproteobacteria</taxon>
        <taxon>Burkholderiales</taxon>
        <taxon>Comamonadaceae</taxon>
        <taxon>Polaromonas</taxon>
    </lineage>
</organism>
<evidence type="ECO:0000313" key="1">
    <source>
        <dbReference type="EMBL" id="XBP71951.1"/>
    </source>
</evidence>
<gene>
    <name evidence="1" type="ORF">ABLV49_09205</name>
</gene>
<accession>A0AAU7LWD2</accession>
<reference evidence="1" key="1">
    <citation type="submission" date="2024-05" db="EMBL/GenBank/DDBJ databases">
        <authorList>
            <person name="Bunk B."/>
            <person name="Swiderski J."/>
            <person name="Sproer C."/>
            <person name="Thiel V."/>
        </authorList>
    </citation>
    <scope>NUCLEOTIDE SEQUENCE</scope>
    <source>
        <strain evidence="1">DSM 17735</strain>
    </source>
</reference>
<dbReference type="AlphaFoldDB" id="A0AAU7LWD2"/>
<dbReference type="RefSeq" id="WP_349281287.1">
    <property type="nucleotide sequence ID" value="NZ_CBCSCU010000002.1"/>
</dbReference>